<reference evidence="1 2" key="1">
    <citation type="submission" date="2019-02" db="EMBL/GenBank/DDBJ databases">
        <title>Deep-cultivation of Planctomycetes and their phenomic and genomic characterization uncovers novel biology.</title>
        <authorList>
            <person name="Wiegand S."/>
            <person name="Jogler M."/>
            <person name="Boedeker C."/>
            <person name="Pinto D."/>
            <person name="Vollmers J."/>
            <person name="Rivas-Marin E."/>
            <person name="Kohn T."/>
            <person name="Peeters S.H."/>
            <person name="Heuer A."/>
            <person name="Rast P."/>
            <person name="Oberbeckmann S."/>
            <person name="Bunk B."/>
            <person name="Jeske O."/>
            <person name="Meyerdierks A."/>
            <person name="Storesund J.E."/>
            <person name="Kallscheuer N."/>
            <person name="Luecker S."/>
            <person name="Lage O.M."/>
            <person name="Pohl T."/>
            <person name="Merkel B.J."/>
            <person name="Hornburger P."/>
            <person name="Mueller R.-W."/>
            <person name="Bruemmer F."/>
            <person name="Labrenz M."/>
            <person name="Spormann A.M."/>
            <person name="Op den Camp H."/>
            <person name="Overmann J."/>
            <person name="Amann R."/>
            <person name="Jetten M.S.M."/>
            <person name="Mascher T."/>
            <person name="Medema M.H."/>
            <person name="Devos D.P."/>
            <person name="Kaster A.-K."/>
            <person name="Ovreas L."/>
            <person name="Rohde M."/>
            <person name="Galperin M.Y."/>
            <person name="Jogler C."/>
        </authorList>
    </citation>
    <scope>NUCLEOTIDE SEQUENCE [LARGE SCALE GENOMIC DNA]</scope>
    <source>
        <strain evidence="1 2">V6</strain>
    </source>
</reference>
<name>A0A517WDJ4_9PLAN</name>
<accession>A0A517WDJ4</accession>
<dbReference type="Proteomes" id="UP000320722">
    <property type="component" value="Chromosome"/>
</dbReference>
<gene>
    <name evidence="1" type="ORF">V6x_30430</name>
</gene>
<sequence>MTKYPINYHLGTVFCVPLRNDKYARGIVARMDGRGMIFGYFWGPSLKIIPDHVDESDLKIESAVLAGIFSGMGLSQDEWPQLGSVKPFHQEDWPMPILINTEDDSDRVELVEYDEDTLEEETIKLTTRDKVDINAYPEDGLMGSGYVEEVLTMLLEPGNST</sequence>
<dbReference type="AlphaFoldDB" id="A0A517WDJ4"/>
<dbReference type="EMBL" id="CP036347">
    <property type="protein sequence ID" value="QDU03326.1"/>
    <property type="molecule type" value="Genomic_DNA"/>
</dbReference>
<organism evidence="1 2">
    <name type="scientific">Gimesia chilikensis</name>
    <dbReference type="NCBI Taxonomy" id="2605989"/>
    <lineage>
        <taxon>Bacteria</taxon>
        <taxon>Pseudomonadati</taxon>
        <taxon>Planctomycetota</taxon>
        <taxon>Planctomycetia</taxon>
        <taxon>Planctomycetales</taxon>
        <taxon>Planctomycetaceae</taxon>
        <taxon>Gimesia</taxon>
    </lineage>
</organism>
<dbReference type="RefSeq" id="WP_145041077.1">
    <property type="nucleotide sequence ID" value="NZ_CP036347.1"/>
</dbReference>
<evidence type="ECO:0000313" key="1">
    <source>
        <dbReference type="EMBL" id="QDU03326.1"/>
    </source>
</evidence>
<protein>
    <recommendedName>
        <fullName evidence="3">Immunity protein 26</fullName>
    </recommendedName>
</protein>
<evidence type="ECO:0008006" key="3">
    <source>
        <dbReference type="Google" id="ProtNLM"/>
    </source>
</evidence>
<proteinExistence type="predicted"/>
<evidence type="ECO:0000313" key="2">
    <source>
        <dbReference type="Proteomes" id="UP000320722"/>
    </source>
</evidence>
<dbReference type="Pfam" id="PF15428">
    <property type="entry name" value="Imm26"/>
    <property type="match status" value="1"/>
</dbReference>
<dbReference type="InterPro" id="IPR029278">
    <property type="entry name" value="Imm26"/>
</dbReference>